<comment type="caution">
    <text evidence="1">The sequence shown here is derived from an EMBL/GenBank/DDBJ whole genome shotgun (WGS) entry which is preliminary data.</text>
</comment>
<proteinExistence type="predicted"/>
<gene>
    <name evidence="1" type="ORF">LCGC14_2189570</name>
</gene>
<dbReference type="InterPro" id="IPR036388">
    <property type="entry name" value="WH-like_DNA-bd_sf"/>
</dbReference>
<sequence>MTTERVPLSRPFTPAEEHAVGLLLQGLTCRQVAETMGCSYYTARNHIVNAAEKIPGDLPTQLRIVTWYRGGKTWTRPLER</sequence>
<name>A0A0F9DJW2_9ZZZZ</name>
<dbReference type="Gene3D" id="1.10.10.10">
    <property type="entry name" value="Winged helix-like DNA-binding domain superfamily/Winged helix DNA-binding domain"/>
    <property type="match status" value="1"/>
</dbReference>
<reference evidence="1" key="1">
    <citation type="journal article" date="2015" name="Nature">
        <title>Complex archaea that bridge the gap between prokaryotes and eukaryotes.</title>
        <authorList>
            <person name="Spang A."/>
            <person name="Saw J.H."/>
            <person name="Jorgensen S.L."/>
            <person name="Zaremba-Niedzwiedzka K."/>
            <person name="Martijn J."/>
            <person name="Lind A.E."/>
            <person name="van Eijk R."/>
            <person name="Schleper C."/>
            <person name="Guy L."/>
            <person name="Ettema T.J."/>
        </authorList>
    </citation>
    <scope>NUCLEOTIDE SEQUENCE</scope>
</reference>
<evidence type="ECO:0000313" key="1">
    <source>
        <dbReference type="EMBL" id="KKL62008.1"/>
    </source>
</evidence>
<evidence type="ECO:0008006" key="2">
    <source>
        <dbReference type="Google" id="ProtNLM"/>
    </source>
</evidence>
<dbReference type="GO" id="GO:0003677">
    <property type="term" value="F:DNA binding"/>
    <property type="evidence" value="ECO:0007669"/>
    <property type="project" value="InterPro"/>
</dbReference>
<protein>
    <recommendedName>
        <fullName evidence="2">HTH luxR-type domain-containing protein</fullName>
    </recommendedName>
</protein>
<dbReference type="GO" id="GO:0006355">
    <property type="term" value="P:regulation of DNA-templated transcription"/>
    <property type="evidence" value="ECO:0007669"/>
    <property type="project" value="InterPro"/>
</dbReference>
<accession>A0A0F9DJW2</accession>
<organism evidence="1">
    <name type="scientific">marine sediment metagenome</name>
    <dbReference type="NCBI Taxonomy" id="412755"/>
    <lineage>
        <taxon>unclassified sequences</taxon>
        <taxon>metagenomes</taxon>
        <taxon>ecological metagenomes</taxon>
    </lineage>
</organism>
<dbReference type="AlphaFoldDB" id="A0A0F9DJW2"/>
<dbReference type="EMBL" id="LAZR01028630">
    <property type="protein sequence ID" value="KKL62008.1"/>
    <property type="molecule type" value="Genomic_DNA"/>
</dbReference>
<dbReference type="SUPFAM" id="SSF46894">
    <property type="entry name" value="C-terminal effector domain of the bipartite response regulators"/>
    <property type="match status" value="1"/>
</dbReference>
<dbReference type="InterPro" id="IPR016032">
    <property type="entry name" value="Sig_transdc_resp-reg_C-effctor"/>
</dbReference>